<feature type="transmembrane region" description="Helical" evidence="2">
    <location>
        <begin position="288"/>
        <end position="307"/>
    </location>
</feature>
<evidence type="ECO:0000256" key="1">
    <source>
        <dbReference type="SAM" id="MobiDB-lite"/>
    </source>
</evidence>
<gene>
    <name evidence="3" type="ORF">DAPK24_020290</name>
</gene>
<feature type="compositionally biased region" description="Low complexity" evidence="1">
    <location>
        <begin position="513"/>
        <end position="528"/>
    </location>
</feature>
<reference evidence="3 4" key="1">
    <citation type="journal article" date="2023" name="Elife">
        <title>Identification of key yeast species and microbe-microbe interactions impacting larval growth of Drosophila in the wild.</title>
        <authorList>
            <person name="Mure A."/>
            <person name="Sugiura Y."/>
            <person name="Maeda R."/>
            <person name="Honda K."/>
            <person name="Sakurai N."/>
            <person name="Takahashi Y."/>
            <person name="Watada M."/>
            <person name="Katoh T."/>
            <person name="Gotoh A."/>
            <person name="Gotoh Y."/>
            <person name="Taniguchi I."/>
            <person name="Nakamura K."/>
            <person name="Hayashi T."/>
            <person name="Katayama T."/>
            <person name="Uemura T."/>
            <person name="Hattori Y."/>
        </authorList>
    </citation>
    <scope>NUCLEOTIDE SEQUENCE [LARGE SCALE GENOMIC DNA]</scope>
    <source>
        <strain evidence="3 4">PK-24</strain>
    </source>
</reference>
<evidence type="ECO:0000313" key="3">
    <source>
        <dbReference type="EMBL" id="GMM45454.1"/>
    </source>
</evidence>
<feature type="compositionally biased region" description="Basic and acidic residues" evidence="1">
    <location>
        <begin position="674"/>
        <end position="685"/>
    </location>
</feature>
<feature type="compositionally biased region" description="Low complexity" evidence="1">
    <location>
        <begin position="658"/>
        <end position="673"/>
    </location>
</feature>
<feature type="region of interest" description="Disordered" evidence="1">
    <location>
        <begin position="653"/>
        <end position="780"/>
    </location>
</feature>
<feature type="compositionally biased region" description="Low complexity" evidence="1">
    <location>
        <begin position="557"/>
        <end position="579"/>
    </location>
</feature>
<keyword evidence="2" id="KW-1133">Transmembrane helix</keyword>
<dbReference type="EMBL" id="BTGB01000002">
    <property type="protein sequence ID" value="GMM45454.1"/>
    <property type="molecule type" value="Genomic_DNA"/>
</dbReference>
<feature type="transmembrane region" description="Helical" evidence="2">
    <location>
        <begin position="12"/>
        <end position="30"/>
    </location>
</feature>
<keyword evidence="2" id="KW-0812">Transmembrane</keyword>
<comment type="caution">
    <text evidence="3">The sequence shown here is derived from an EMBL/GenBank/DDBJ whole genome shotgun (WGS) entry which is preliminary data.</text>
</comment>
<keyword evidence="2" id="KW-0472">Membrane</keyword>
<organism evidence="3 4">
    <name type="scientific">Pichia kluyveri</name>
    <name type="common">Yeast</name>
    <dbReference type="NCBI Taxonomy" id="36015"/>
    <lineage>
        <taxon>Eukaryota</taxon>
        <taxon>Fungi</taxon>
        <taxon>Dikarya</taxon>
        <taxon>Ascomycota</taxon>
        <taxon>Saccharomycotina</taxon>
        <taxon>Pichiomycetes</taxon>
        <taxon>Pichiales</taxon>
        <taxon>Pichiaceae</taxon>
        <taxon>Pichia</taxon>
    </lineage>
</organism>
<keyword evidence="4" id="KW-1185">Reference proteome</keyword>
<accession>A0AAV5R487</accession>
<protein>
    <recommendedName>
        <fullName evidence="5">Integral membrane protein</fullName>
    </recommendedName>
</protein>
<sequence>MSLYDNVVSYRAPSQIWCILLLITFSYYCYRNIYLQSEIGFKLPPVNLISALNSFGIFADLPSNERFDLYVNLAKTFDAYKDDYMNHYEDYLLLINSYLILDESQIALKYYAYKFYINEEYELNDNFVLGSPTVEFNLNFDSENNNKDRDLNFINKHYQLFGVKNNKESCELFFNNYIYPLFKSQSNWKEVEIAKSMSQVLNHWTLVKRLQITCFALSLSFILFSIITFLIAKGKPESLYKTFLGYTIMFLYSLAYITTVILAFICVSITIVTYNINLNFEGLHNTSFNVLQIGWLLFIGYISVLWVSNFISCNNPLNKLNNDDENDNLRSHINALMNLSVNSSEKLSQPEITESMNEKGTTKVTENIVENGQANDADNEANDEFKTEKNYKVPILKSASIALNSSIKPLVTSLKRLVTPKPAGTAIDFEKIDEEFINYANLDTSFEPFNEEKTVSDVVYYLPSGNTTNKSPTTEIDKIFTKDAFENFKALNLVSSLSLNHPDVSPCDDGLISYNSSSNSPQSKVNVSGIKNSSEQNSIMQDLNSKRAGFYQHAGLSVNNNSSNSEKVGSNSNNSSYSSKPSATDSGYKFYYGSNSKEIVPKSFNHVGLLKYPIEKLTPMSGKDSSIEWEKKFGLSSAISEAETIQLDSVNQIDSGTSSSLKSSYKSKLNTPNTKEKERETETSRNSRNHNNNNNNKSSHSNNNSPKNTNINNASPEKKPKVKKPKERKKSNFEYFLPSTMQSEFTQSSAEITTSDKEQDVESGQLETQSIPEQQTGSMFSIERVVNEHRRSM</sequence>
<feature type="transmembrane region" description="Helical" evidence="2">
    <location>
        <begin position="243"/>
        <end position="276"/>
    </location>
</feature>
<feature type="compositionally biased region" description="Basic residues" evidence="1">
    <location>
        <begin position="720"/>
        <end position="729"/>
    </location>
</feature>
<name>A0AAV5R487_PICKL</name>
<dbReference type="AlphaFoldDB" id="A0AAV5R487"/>
<feature type="transmembrane region" description="Helical" evidence="2">
    <location>
        <begin position="212"/>
        <end position="231"/>
    </location>
</feature>
<feature type="compositionally biased region" description="Polar residues" evidence="1">
    <location>
        <begin position="739"/>
        <end position="753"/>
    </location>
</feature>
<dbReference type="Proteomes" id="UP001378960">
    <property type="component" value="Unassembled WGS sequence"/>
</dbReference>
<feature type="compositionally biased region" description="Low complexity" evidence="1">
    <location>
        <begin position="686"/>
        <end position="713"/>
    </location>
</feature>
<evidence type="ECO:0000256" key="2">
    <source>
        <dbReference type="SAM" id="Phobius"/>
    </source>
</evidence>
<proteinExistence type="predicted"/>
<evidence type="ECO:0008006" key="5">
    <source>
        <dbReference type="Google" id="ProtNLM"/>
    </source>
</evidence>
<feature type="region of interest" description="Disordered" evidence="1">
    <location>
        <begin position="512"/>
        <end position="535"/>
    </location>
</feature>
<feature type="region of interest" description="Disordered" evidence="1">
    <location>
        <begin position="556"/>
        <end position="583"/>
    </location>
</feature>
<feature type="compositionally biased region" description="Polar residues" evidence="1">
    <location>
        <begin position="765"/>
        <end position="779"/>
    </location>
</feature>
<evidence type="ECO:0000313" key="4">
    <source>
        <dbReference type="Proteomes" id="UP001378960"/>
    </source>
</evidence>